<keyword evidence="2" id="KW-0045">Antibiotic biosynthesis</keyword>
<keyword evidence="7" id="KW-1185">Reference proteome</keyword>
<protein>
    <submittedName>
        <fullName evidence="6">Glycosyl transferase</fullName>
    </submittedName>
</protein>
<evidence type="ECO:0000313" key="7">
    <source>
        <dbReference type="Proteomes" id="UP000605897"/>
    </source>
</evidence>
<feature type="domain" description="Glycosyltransferase family 28 N-terminal" evidence="4">
    <location>
        <begin position="60"/>
        <end position="177"/>
    </location>
</feature>
<dbReference type="InterPro" id="IPR004276">
    <property type="entry name" value="GlycoTrans_28_N"/>
</dbReference>
<dbReference type="EMBL" id="BNAU01000007">
    <property type="protein sequence ID" value="GHF16585.1"/>
    <property type="molecule type" value="Genomic_DNA"/>
</dbReference>
<comment type="caution">
    <text evidence="6">The sequence shown here is derived from an EMBL/GenBank/DDBJ whole genome shotgun (WGS) entry which is preliminary data.</text>
</comment>
<evidence type="ECO:0000256" key="3">
    <source>
        <dbReference type="SAM" id="MobiDB-lite"/>
    </source>
</evidence>
<dbReference type="InterPro" id="IPR010610">
    <property type="entry name" value="EryCIII-like_C"/>
</dbReference>
<evidence type="ECO:0000256" key="1">
    <source>
        <dbReference type="ARBA" id="ARBA00004660"/>
    </source>
</evidence>
<dbReference type="Proteomes" id="UP000605897">
    <property type="component" value="Unassembled WGS sequence"/>
</dbReference>
<gene>
    <name evidence="6" type="ORF">GCM10017786_58110</name>
</gene>
<evidence type="ECO:0000313" key="6">
    <source>
        <dbReference type="EMBL" id="GHF16585.1"/>
    </source>
</evidence>
<comment type="pathway">
    <text evidence="1">Antibiotic biosynthesis; vancomycin biosynthesis.</text>
</comment>
<evidence type="ECO:0000259" key="4">
    <source>
        <dbReference type="Pfam" id="PF03033"/>
    </source>
</evidence>
<dbReference type="InterPro" id="IPR050426">
    <property type="entry name" value="Glycosyltransferase_28"/>
</dbReference>
<feature type="domain" description="Erythromycin biosynthesis protein CIII-like C-terminal" evidence="5">
    <location>
        <begin position="346"/>
        <end position="432"/>
    </location>
</feature>
<evidence type="ECO:0000259" key="5">
    <source>
        <dbReference type="Pfam" id="PF06722"/>
    </source>
</evidence>
<evidence type="ECO:0000256" key="2">
    <source>
        <dbReference type="ARBA" id="ARBA00023194"/>
    </source>
</evidence>
<proteinExistence type="predicted"/>
<feature type="region of interest" description="Disordered" evidence="3">
    <location>
        <begin position="30"/>
        <end position="51"/>
    </location>
</feature>
<dbReference type="InterPro" id="IPR002213">
    <property type="entry name" value="UDP_glucos_trans"/>
</dbReference>
<dbReference type="Pfam" id="PF03033">
    <property type="entry name" value="Glyco_transf_28"/>
    <property type="match status" value="1"/>
</dbReference>
<dbReference type="PANTHER" id="PTHR48050">
    <property type="entry name" value="STEROL 3-BETA-GLUCOSYLTRANSFERASE"/>
    <property type="match status" value="1"/>
</dbReference>
<organism evidence="6 7">
    <name type="scientific">Amycolatopsis deserti</name>
    <dbReference type="NCBI Taxonomy" id="185696"/>
    <lineage>
        <taxon>Bacteria</taxon>
        <taxon>Bacillati</taxon>
        <taxon>Actinomycetota</taxon>
        <taxon>Actinomycetes</taxon>
        <taxon>Pseudonocardiales</taxon>
        <taxon>Pseudonocardiaceae</taxon>
        <taxon>Amycolatopsis</taxon>
    </lineage>
</organism>
<name>A0ABQ3JDV6_9PSEU</name>
<dbReference type="Pfam" id="PF06722">
    <property type="entry name" value="EryCIII-like_C"/>
    <property type="match status" value="1"/>
</dbReference>
<accession>A0ABQ3JDV6</accession>
<dbReference type="GO" id="GO:0016740">
    <property type="term" value="F:transferase activity"/>
    <property type="evidence" value="ECO:0007669"/>
    <property type="project" value="UniProtKB-KW"/>
</dbReference>
<dbReference type="SUPFAM" id="SSF53756">
    <property type="entry name" value="UDP-Glycosyltransferase/glycogen phosphorylase"/>
    <property type="match status" value="1"/>
</dbReference>
<dbReference type="CDD" id="cd03784">
    <property type="entry name" value="GT1_Gtf-like"/>
    <property type="match status" value="1"/>
</dbReference>
<dbReference type="Gene3D" id="3.40.50.2000">
    <property type="entry name" value="Glycogen Phosphorylase B"/>
    <property type="match status" value="2"/>
</dbReference>
<keyword evidence="6" id="KW-0808">Transferase</keyword>
<sequence>METALGGRYGADGAITFGCELAHPSPHLHRTARTGACGKTRGMPHHERPEREMGDHDMRVVLTAWGSRGDVQPLVALAVAVRELGGEVRVCVPPDEEFAALLARADVPLVPMGQGVRALVTGGRPDPFRLAAELVAARFETLTDAAEGSDVILATGLMPAGARSVAEKLGIPYVLACFHPFGLPSRHFPPQPRPGRPSPPDETDNRVLWEHDAQRVNALYGEALNRHRAAIGLPPVDNVRDHVLTDQPWLAADPVLCPGEGMTDLDLVQTGAWLLPDDRPLPAELLAFLDAGEPPVYVGFGSMAMRATPDLARVVIDAVRAHGRRVLLARGWAELAAVDEPDCFAVGEVNHQALFGRVAAVVHHGGAGTTTTAARAGAPQVVVPQLVDQPYWASRVAELGIGAAHDGPSPTLDSLSAALGTALAPDTAARAKTVAGEIRPDGARVAAERLLDLAGS</sequence>
<dbReference type="PANTHER" id="PTHR48050:SF13">
    <property type="entry name" value="STEROL 3-BETA-GLUCOSYLTRANSFERASE UGT80A2"/>
    <property type="match status" value="1"/>
</dbReference>
<reference evidence="7" key="1">
    <citation type="journal article" date="2019" name="Int. J. Syst. Evol. Microbiol.">
        <title>The Global Catalogue of Microorganisms (GCM) 10K type strain sequencing project: providing services to taxonomists for standard genome sequencing and annotation.</title>
        <authorList>
            <consortium name="The Broad Institute Genomics Platform"/>
            <consortium name="The Broad Institute Genome Sequencing Center for Infectious Disease"/>
            <person name="Wu L."/>
            <person name="Ma J."/>
        </authorList>
    </citation>
    <scope>NUCLEOTIDE SEQUENCE [LARGE SCALE GENOMIC DNA]</scope>
    <source>
        <strain evidence="7">CGMCC 4.7677</strain>
    </source>
</reference>